<accession>A0A0E3FG76</accession>
<proteinExistence type="predicted"/>
<protein>
    <submittedName>
        <fullName evidence="1">Uncharacterized protein</fullName>
    </submittedName>
</protein>
<dbReference type="RefSeq" id="YP_009140829.1">
    <property type="nucleotide sequence ID" value="NC_027132.1"/>
</dbReference>
<dbReference type="KEGG" id="vg:24404887"/>
<dbReference type="Proteomes" id="UP000033009">
    <property type="component" value="Segment"/>
</dbReference>
<name>A0A0E3FG76_9CAUD</name>
<dbReference type="GeneID" id="24404887"/>
<dbReference type="EMBL" id="KJ019082">
    <property type="protein sequence ID" value="AIX26761.1"/>
    <property type="molecule type" value="Genomic_DNA"/>
</dbReference>
<evidence type="ECO:0000313" key="1">
    <source>
        <dbReference type="EMBL" id="AIX26761.1"/>
    </source>
</evidence>
<organism evidence="1 2">
    <name type="scientific">Synechococcus phage ACG-2014i</name>
    <dbReference type="NCBI Taxonomy" id="1493513"/>
    <lineage>
        <taxon>Viruses</taxon>
        <taxon>Duplodnaviria</taxon>
        <taxon>Heunggongvirae</taxon>
        <taxon>Uroviricota</taxon>
        <taxon>Caudoviricetes</taxon>
        <taxon>Pantevenvirales</taxon>
        <taxon>Kyanoviridae</taxon>
        <taxon>Chalconvirus</taxon>
        <taxon>Chalconvirus acg2014i</taxon>
    </lineage>
</organism>
<keyword evidence="2" id="KW-1185">Reference proteome</keyword>
<reference evidence="1 2" key="1">
    <citation type="submission" date="2013-12" db="EMBL/GenBank/DDBJ databases">
        <title>Ecological redundancy of diverse viral populations within a natural community.</title>
        <authorList>
            <person name="Gregory A.C."/>
            <person name="LaButti K."/>
            <person name="Copeland A."/>
            <person name="Woyke T."/>
            <person name="Sullivan M.B."/>
        </authorList>
    </citation>
    <scope>NUCLEOTIDE SEQUENCE [LARGE SCALE GENOMIC DNA]</scope>
    <source>
        <strain evidence="1">Syn7803US120</strain>
    </source>
</reference>
<sequence length="282" mass="32863">MFSDRYKVIDKYSLTTLEKVSTIEIMPRRYTSLVDSAYLPVLDGEVKLKMNKFFDFHQEYTHEFALETDKNVHIEHKDGDIIQFFLRYPIQWDTLKPIWNKFVRTTGFEQINGIRSKIDLMTSVTDSAYTRLCGASYDTNGDFNGVVMFDNTYDLHEYENDFLAKVNELPAKQGHFCKGFVILRPGITDISYRIEYNIFNTVDKEKREIVNDTNDIAHSFLELFYRTEGLNLLTDEQRDFAASLLTGDSWFDIEFLIGQDGECKDIFFLLHVVNAFDDLTAG</sequence>
<evidence type="ECO:0000313" key="2">
    <source>
        <dbReference type="Proteomes" id="UP000033009"/>
    </source>
</evidence>
<gene>
    <name evidence="1" type="ORF">Syn7803US120_40</name>
</gene>